<keyword evidence="3" id="KW-0238">DNA-binding</keyword>
<dbReference type="InterPro" id="IPR044946">
    <property type="entry name" value="Restrct_endonuc_typeI_TRD_sf"/>
</dbReference>
<name>X1MXA1_9ZZZZ</name>
<dbReference type="EMBL" id="BARV01031320">
    <property type="protein sequence ID" value="GAI36347.1"/>
    <property type="molecule type" value="Genomic_DNA"/>
</dbReference>
<evidence type="ECO:0000256" key="1">
    <source>
        <dbReference type="ARBA" id="ARBA00010923"/>
    </source>
</evidence>
<dbReference type="GO" id="GO:0003677">
    <property type="term" value="F:DNA binding"/>
    <property type="evidence" value="ECO:0007669"/>
    <property type="project" value="UniProtKB-KW"/>
</dbReference>
<accession>X1MXA1</accession>
<dbReference type="SUPFAM" id="SSF116734">
    <property type="entry name" value="DNA methylase specificity domain"/>
    <property type="match status" value="1"/>
</dbReference>
<proteinExistence type="inferred from homology"/>
<sequence>QVFDIRSFCNEEIKHLIESYDKLSGVKTKKEKLIVRVSSTKINKKRMDANYYILAEIKREIKEKKHKQLGELAFFSDKKVYEKYKEGNTFEYIRTSDVSSDQGEIVHWEEKIYKPESPVSNKAPGRAQMLLEKNQILIPYLKLSLHSVAWVPEDLEDYIGSNGFAVLAEKNEDYGFLYLALRSRIVQDQLKLISSGTIMEDIDKDEFKEIVIFMPDESIKKYVSERMAEILEIRWQARKIYMQIMSIFEDFCS</sequence>
<gene>
    <name evidence="5" type="ORF">S06H3_49585</name>
</gene>
<evidence type="ECO:0000256" key="2">
    <source>
        <dbReference type="ARBA" id="ARBA00022747"/>
    </source>
</evidence>
<dbReference type="GO" id="GO:0009307">
    <property type="term" value="P:DNA restriction-modification system"/>
    <property type="evidence" value="ECO:0007669"/>
    <property type="project" value="UniProtKB-KW"/>
</dbReference>
<reference evidence="5" key="1">
    <citation type="journal article" date="2014" name="Front. Microbiol.">
        <title>High frequency of phylogenetically diverse reductive dehalogenase-homologous genes in deep subseafloor sedimentary metagenomes.</title>
        <authorList>
            <person name="Kawai M."/>
            <person name="Futagami T."/>
            <person name="Toyoda A."/>
            <person name="Takaki Y."/>
            <person name="Nishi S."/>
            <person name="Hori S."/>
            <person name="Arai W."/>
            <person name="Tsubouchi T."/>
            <person name="Morono Y."/>
            <person name="Uchiyama I."/>
            <person name="Ito T."/>
            <person name="Fujiyama A."/>
            <person name="Inagaki F."/>
            <person name="Takami H."/>
        </authorList>
    </citation>
    <scope>NUCLEOTIDE SEQUENCE</scope>
    <source>
        <strain evidence="5">Expedition CK06-06</strain>
    </source>
</reference>
<keyword evidence="2" id="KW-0680">Restriction system</keyword>
<dbReference type="AlphaFoldDB" id="X1MXA1"/>
<comment type="similarity">
    <text evidence="1">Belongs to the type-I restriction system S methylase family.</text>
</comment>
<evidence type="ECO:0000256" key="3">
    <source>
        <dbReference type="ARBA" id="ARBA00023125"/>
    </source>
</evidence>
<feature type="domain" description="Type I restriction modification DNA specificity" evidence="4">
    <location>
        <begin position="63"/>
        <end position="228"/>
    </location>
</feature>
<evidence type="ECO:0000259" key="4">
    <source>
        <dbReference type="Pfam" id="PF01420"/>
    </source>
</evidence>
<feature type="non-terminal residue" evidence="5">
    <location>
        <position position="253"/>
    </location>
</feature>
<dbReference type="Gene3D" id="3.90.220.20">
    <property type="entry name" value="DNA methylase specificity domains"/>
    <property type="match status" value="1"/>
</dbReference>
<feature type="non-terminal residue" evidence="5">
    <location>
        <position position="1"/>
    </location>
</feature>
<dbReference type="InterPro" id="IPR000055">
    <property type="entry name" value="Restrct_endonuc_typeI_TRD"/>
</dbReference>
<comment type="caution">
    <text evidence="5">The sequence shown here is derived from an EMBL/GenBank/DDBJ whole genome shotgun (WGS) entry which is preliminary data.</text>
</comment>
<protein>
    <recommendedName>
        <fullName evidence="4">Type I restriction modification DNA specificity domain-containing protein</fullName>
    </recommendedName>
</protein>
<organism evidence="5">
    <name type="scientific">marine sediment metagenome</name>
    <dbReference type="NCBI Taxonomy" id="412755"/>
    <lineage>
        <taxon>unclassified sequences</taxon>
        <taxon>metagenomes</taxon>
        <taxon>ecological metagenomes</taxon>
    </lineage>
</organism>
<dbReference type="Pfam" id="PF01420">
    <property type="entry name" value="Methylase_S"/>
    <property type="match status" value="1"/>
</dbReference>
<evidence type="ECO:0000313" key="5">
    <source>
        <dbReference type="EMBL" id="GAI36347.1"/>
    </source>
</evidence>